<dbReference type="SUPFAM" id="SSF48371">
    <property type="entry name" value="ARM repeat"/>
    <property type="match status" value="1"/>
</dbReference>
<evidence type="ECO:0000313" key="3">
    <source>
        <dbReference type="EMBL" id="UYP48102.1"/>
    </source>
</evidence>
<feature type="compositionally biased region" description="Basic residues" evidence="2">
    <location>
        <begin position="834"/>
        <end position="845"/>
    </location>
</feature>
<reference evidence="3" key="1">
    <citation type="submission" date="2022-09" db="EMBL/GenBank/DDBJ databases">
        <title>Actin cytoskeleton and complex cell architecture in an #Asgard archaeon.</title>
        <authorList>
            <person name="Ponce Toledo R.I."/>
            <person name="Schleper C."/>
            <person name="Rodrigues Oliveira T."/>
            <person name="Wollweber F."/>
            <person name="Xu J."/>
            <person name="Rittmann S."/>
            <person name="Klingl A."/>
            <person name="Pilhofer M."/>
        </authorList>
    </citation>
    <scope>NUCLEOTIDE SEQUENCE</scope>
    <source>
        <strain evidence="3">B-35</strain>
    </source>
</reference>
<dbReference type="Proteomes" id="UP001208689">
    <property type="component" value="Chromosome"/>
</dbReference>
<proteinExistence type="predicted"/>
<sequence length="918" mass="108106">MLIEIPSTTDKKLTKLVKNINKDYERGNFKKFPKYLLDIIALLEINTSEANILLFILSILAEERPEDFNPSSIKAIFPFLQHTSIKERLNSIIIVGSYFLHRITDNLDIDLGEIASFLHLLEDPEGEIRQNISFFLEQFPETMDNQLLLELDLFLKVLSTETHIEVINAIEKILLRLQPKMSLSILCSYVSTLIQAYHDSKSPERSDTILKLLELEIPKLKNRSKKKFNKKEIEKIIKERIPLIRLTDLNELADAERLNVEKVEDYLTGNIDENKIYYFLYTEKNHKKMLEFEKQELQSFLAQEKLKIEEIIATFKHVGISHSSIVAVLLRDLLAKHIIEGVLSKKYFYSWNYLKNDLSQHLRRRGVLNYSQFESYLDKNVFHKIIESLATQTSFKGVFNSNKDQYFTFNAITKEIESIASKDNVVDLKIYRKKYGQESFYLLEDYCRKNFFTPYQSDHIWLTNLGKTRIQQVLHTCEQIGEFNLIERSKEMKIPEVILLRFTKEQFEHKNGFWNKDQSQFFYAKAIKKRINKIQMEPIAEKRNILIESLAEELQIEKEEIARKVDEKLHKLKEVLQNKEEFEIKPVIRDLQMDYKEFIAFVNDFEKPYLIVNNKIIFSPKKIQEEENNILNIILRDSKIKSQLSIEKIASRLRCADKIILSSIKKLIEDKNIDGVWIKEDKIFLTEKGIQNRMLESKTYIDMQSFIEEITPSEDDILLFEKILSTLLEKGALKGVYDSEMQIFQSTEVAGEANLIAERDRFKKEVTPLNNDLDRTYNILREIFMGKDLNPAAIDEYEQILEENIRKILNNQTFIKRLINNANHRLNRHISSQRPRRNQKGSKQRRHEENKSKRISFEEDEVVANIINDFENWKTLIIEIEQKAGQIVFLKKKLKNNPEDPDSKTALNGILEYIGFID</sequence>
<name>A0ABY6HZ00_9ARCH</name>
<accession>A0ABY6HZ00</accession>
<feature type="coiled-coil region" evidence="1">
    <location>
        <begin position="547"/>
        <end position="585"/>
    </location>
</feature>
<evidence type="ECO:0000256" key="1">
    <source>
        <dbReference type="SAM" id="Coils"/>
    </source>
</evidence>
<evidence type="ECO:0000313" key="4">
    <source>
        <dbReference type="Proteomes" id="UP001208689"/>
    </source>
</evidence>
<organism evidence="3 4">
    <name type="scientific">Candidatus Lokiarchaeum ossiferum</name>
    <dbReference type="NCBI Taxonomy" id="2951803"/>
    <lineage>
        <taxon>Archaea</taxon>
        <taxon>Promethearchaeati</taxon>
        <taxon>Promethearchaeota</taxon>
        <taxon>Promethearchaeia</taxon>
        <taxon>Promethearchaeales</taxon>
        <taxon>Promethearchaeaceae</taxon>
        <taxon>Candidatus Lokiarchaeum</taxon>
    </lineage>
</organism>
<feature type="region of interest" description="Disordered" evidence="2">
    <location>
        <begin position="826"/>
        <end position="853"/>
    </location>
</feature>
<protein>
    <submittedName>
        <fullName evidence="3">Uncharacterized protein</fullName>
    </submittedName>
</protein>
<dbReference type="InterPro" id="IPR016024">
    <property type="entry name" value="ARM-type_fold"/>
</dbReference>
<gene>
    <name evidence="3" type="ORF">NEF87_004387</name>
</gene>
<keyword evidence="4" id="KW-1185">Reference proteome</keyword>
<evidence type="ECO:0000256" key="2">
    <source>
        <dbReference type="SAM" id="MobiDB-lite"/>
    </source>
</evidence>
<dbReference type="EMBL" id="CP104013">
    <property type="protein sequence ID" value="UYP48102.1"/>
    <property type="molecule type" value="Genomic_DNA"/>
</dbReference>
<keyword evidence="1" id="KW-0175">Coiled coil</keyword>